<gene>
    <name evidence="1" type="ORF">MSAN_00471100</name>
</gene>
<dbReference type="AlphaFoldDB" id="A0A8H6ZDR6"/>
<name>A0A8H6ZDR6_9AGAR</name>
<sequence length="258" mass="28335">MTHQGREGLPVCSAHPELLTAMGFIIILRVLLPPSSPSAVGSTCTCHHLHEFHHAIDAPDRFLFPRDIRAAEKTQFTLRSTVPSSLFAFLNSHRTLIYRISSQSLLTTHARAGIRVHHDKPSSFGCAALPRARLAGSVSGSRSYTQEESAPASAIGITANIIVQGDGRDETRRSWRSWQNLCKFSRRAGTRVCYGCTQCTNTLQTQQRQSGSPPPFLIASLNYGSPPMLWPSFRTSRKASAQPNSALVYAVVPHPCKM</sequence>
<organism evidence="1 2">
    <name type="scientific">Mycena sanguinolenta</name>
    <dbReference type="NCBI Taxonomy" id="230812"/>
    <lineage>
        <taxon>Eukaryota</taxon>
        <taxon>Fungi</taxon>
        <taxon>Dikarya</taxon>
        <taxon>Basidiomycota</taxon>
        <taxon>Agaricomycotina</taxon>
        <taxon>Agaricomycetes</taxon>
        <taxon>Agaricomycetidae</taxon>
        <taxon>Agaricales</taxon>
        <taxon>Marasmiineae</taxon>
        <taxon>Mycenaceae</taxon>
        <taxon>Mycena</taxon>
    </lineage>
</organism>
<dbReference type="EMBL" id="JACAZH010000002">
    <property type="protein sequence ID" value="KAF7375812.1"/>
    <property type="molecule type" value="Genomic_DNA"/>
</dbReference>
<evidence type="ECO:0000313" key="1">
    <source>
        <dbReference type="EMBL" id="KAF7375812.1"/>
    </source>
</evidence>
<protein>
    <submittedName>
        <fullName evidence="1">Uncharacterized protein</fullName>
    </submittedName>
</protein>
<comment type="caution">
    <text evidence="1">The sequence shown here is derived from an EMBL/GenBank/DDBJ whole genome shotgun (WGS) entry which is preliminary data.</text>
</comment>
<evidence type="ECO:0000313" key="2">
    <source>
        <dbReference type="Proteomes" id="UP000623467"/>
    </source>
</evidence>
<reference evidence="1" key="1">
    <citation type="submission" date="2020-05" db="EMBL/GenBank/DDBJ databases">
        <title>Mycena genomes resolve the evolution of fungal bioluminescence.</title>
        <authorList>
            <person name="Tsai I.J."/>
        </authorList>
    </citation>
    <scope>NUCLEOTIDE SEQUENCE</scope>
    <source>
        <strain evidence="1">160909Yilan</strain>
    </source>
</reference>
<accession>A0A8H6ZDR6</accession>
<proteinExistence type="predicted"/>
<dbReference type="Proteomes" id="UP000623467">
    <property type="component" value="Unassembled WGS sequence"/>
</dbReference>
<keyword evidence="2" id="KW-1185">Reference proteome</keyword>